<keyword evidence="1" id="KW-1133">Transmembrane helix</keyword>
<keyword evidence="1" id="KW-0472">Membrane</keyword>
<dbReference type="RefSeq" id="WP_310053941.1">
    <property type="nucleotide sequence ID" value="NZ_JAVDVW010000002.1"/>
</dbReference>
<evidence type="ECO:0000256" key="1">
    <source>
        <dbReference type="SAM" id="Phobius"/>
    </source>
</evidence>
<keyword evidence="3" id="KW-1185">Reference proteome</keyword>
<comment type="caution">
    <text evidence="2">The sequence shown here is derived from an EMBL/GenBank/DDBJ whole genome shotgun (WGS) entry which is preliminary data.</text>
</comment>
<dbReference type="Pfam" id="PF09842">
    <property type="entry name" value="DUF2069"/>
    <property type="match status" value="1"/>
</dbReference>
<sequence>MSVFSGNLSRRVLIVALIALTGLYLMWFGATPGPWVALAVFALPPAALAMAALRGWRLAGFWAGVLALVWFSHGVMVAWTRGPERLFAMVEIVLALAVVFAASIPGLRARFGKKKV</sequence>
<feature type="transmembrane region" description="Helical" evidence="1">
    <location>
        <begin position="86"/>
        <end position="107"/>
    </location>
</feature>
<evidence type="ECO:0000313" key="3">
    <source>
        <dbReference type="Proteomes" id="UP001267878"/>
    </source>
</evidence>
<feature type="transmembrane region" description="Helical" evidence="1">
    <location>
        <begin position="35"/>
        <end position="53"/>
    </location>
</feature>
<keyword evidence="1" id="KW-0812">Transmembrane</keyword>
<name>A0ABU1VQ59_9GAMM</name>
<dbReference type="InterPro" id="IPR018643">
    <property type="entry name" value="DUF2069_membrane"/>
</dbReference>
<reference evidence="2 3" key="1">
    <citation type="submission" date="2023-07" db="EMBL/GenBank/DDBJ databases">
        <title>Sorghum-associated microbial communities from plants grown in Nebraska, USA.</title>
        <authorList>
            <person name="Schachtman D."/>
        </authorList>
    </citation>
    <scope>NUCLEOTIDE SEQUENCE [LARGE SCALE GENOMIC DNA]</scope>
    <source>
        <strain evidence="2 3">BE187</strain>
    </source>
</reference>
<evidence type="ECO:0000313" key="2">
    <source>
        <dbReference type="EMBL" id="MDR7099618.1"/>
    </source>
</evidence>
<dbReference type="EMBL" id="JAVDVW010000002">
    <property type="protein sequence ID" value="MDR7099618.1"/>
    <property type="molecule type" value="Genomic_DNA"/>
</dbReference>
<protein>
    <submittedName>
        <fullName evidence="2">Membrane protein</fullName>
    </submittedName>
</protein>
<organism evidence="2 3">
    <name type="scientific">Agrilutibacter niabensis</name>
    <dbReference type="NCBI Taxonomy" id="380628"/>
    <lineage>
        <taxon>Bacteria</taxon>
        <taxon>Pseudomonadati</taxon>
        <taxon>Pseudomonadota</taxon>
        <taxon>Gammaproteobacteria</taxon>
        <taxon>Lysobacterales</taxon>
        <taxon>Lysobacteraceae</taxon>
        <taxon>Agrilutibacter</taxon>
    </lineage>
</organism>
<feature type="transmembrane region" description="Helical" evidence="1">
    <location>
        <begin position="12"/>
        <end position="29"/>
    </location>
</feature>
<accession>A0ABU1VQ59</accession>
<gene>
    <name evidence="2" type="ORF">J2X04_001999</name>
</gene>
<proteinExistence type="predicted"/>
<dbReference type="Proteomes" id="UP001267878">
    <property type="component" value="Unassembled WGS sequence"/>
</dbReference>
<feature type="transmembrane region" description="Helical" evidence="1">
    <location>
        <begin position="60"/>
        <end position="80"/>
    </location>
</feature>